<dbReference type="AlphaFoldDB" id="A0A7S8MZM4"/>
<proteinExistence type="predicted"/>
<dbReference type="SUPFAM" id="SSF55979">
    <property type="entry name" value="DNA clamp"/>
    <property type="match status" value="1"/>
</dbReference>
<reference evidence="1 2" key="1">
    <citation type="submission" date="2020-11" db="EMBL/GenBank/DDBJ databases">
        <title>Amino acid is mineralized and recycled by bacteria in oceanic microbiome.</title>
        <authorList>
            <person name="Zheng L.Y."/>
        </authorList>
    </citation>
    <scope>NUCLEOTIDE SEQUENCE [LARGE SCALE GENOMIC DNA]</scope>
    <source>
        <strain evidence="1 2">A32-1</strain>
    </source>
</reference>
<gene>
    <name evidence="1" type="ORF">IT882_12985</name>
</gene>
<dbReference type="Proteomes" id="UP000594480">
    <property type="component" value="Chromosome"/>
</dbReference>
<evidence type="ECO:0008006" key="3">
    <source>
        <dbReference type="Google" id="ProtNLM"/>
    </source>
</evidence>
<dbReference type="KEGG" id="msf:IT882_12985"/>
<evidence type="ECO:0000313" key="2">
    <source>
        <dbReference type="Proteomes" id="UP000594480"/>
    </source>
</evidence>
<name>A0A7S8MZM4_9MICO</name>
<dbReference type="EMBL" id="CP064760">
    <property type="protein sequence ID" value="QPE06104.1"/>
    <property type="molecule type" value="Genomic_DNA"/>
</dbReference>
<evidence type="ECO:0000313" key="1">
    <source>
        <dbReference type="EMBL" id="QPE06104.1"/>
    </source>
</evidence>
<keyword evidence="2" id="KW-1185">Reference proteome</keyword>
<sequence>MHVPDLLWASRVALLAASRDDVTPVLCAVLWTVSKGSVRLTATDRYRVHEANAPAETSAEGEFLMSRRQLDWVAAAARPYRKSVYARVTIGWTAADPSAPPSSVAHAGLIRVTIADGLDEMTRQGSAVMGKFPPVGRLFEGTGADAEGELNEVVGLNPEFLGDLGALRSHRSEPLRFWTPRATEGERLRPVLVENRDRTARALVQPNILFDSHSEGRNS</sequence>
<protein>
    <recommendedName>
        <fullName evidence="3">DNA polymerase III beta sliding clamp central domain-containing protein</fullName>
    </recommendedName>
</protein>
<dbReference type="InterPro" id="IPR046938">
    <property type="entry name" value="DNA_clamp_sf"/>
</dbReference>
<accession>A0A7S8MZM4</accession>
<dbReference type="Gene3D" id="3.10.150.10">
    <property type="entry name" value="DNA Polymerase III, subunit A, domain 2"/>
    <property type="match status" value="1"/>
</dbReference>
<organism evidence="1 2">
    <name type="scientific">Microbacterium schleiferi</name>
    <dbReference type="NCBI Taxonomy" id="69362"/>
    <lineage>
        <taxon>Bacteria</taxon>
        <taxon>Bacillati</taxon>
        <taxon>Actinomycetota</taxon>
        <taxon>Actinomycetes</taxon>
        <taxon>Micrococcales</taxon>
        <taxon>Microbacteriaceae</taxon>
        <taxon>Microbacterium</taxon>
    </lineage>
</organism>